<evidence type="ECO:0000313" key="12">
    <source>
        <dbReference type="Proteomes" id="UP000434957"/>
    </source>
</evidence>
<evidence type="ECO:0000256" key="2">
    <source>
        <dbReference type="ARBA" id="ARBA00022448"/>
    </source>
</evidence>
<dbReference type="GO" id="GO:0140359">
    <property type="term" value="F:ABC-type transporter activity"/>
    <property type="evidence" value="ECO:0007669"/>
    <property type="project" value="InterPro"/>
</dbReference>
<keyword evidence="5 6" id="KW-0472">Membrane</keyword>
<feature type="domain" description="ABC-2 type transporter transmembrane" evidence="8">
    <location>
        <begin position="2"/>
        <end position="138"/>
    </location>
</feature>
<evidence type="ECO:0000256" key="4">
    <source>
        <dbReference type="ARBA" id="ARBA00022989"/>
    </source>
</evidence>
<dbReference type="Proteomes" id="UP000429607">
    <property type="component" value="Unassembled WGS sequence"/>
</dbReference>
<feature type="transmembrane region" description="Helical" evidence="6">
    <location>
        <begin position="107"/>
        <end position="131"/>
    </location>
</feature>
<gene>
    <name evidence="9" type="ORF">PR001_g16608</name>
    <name evidence="10" type="ORF">PR003_g17379</name>
</gene>
<protein>
    <recommendedName>
        <fullName evidence="8">ABC-2 type transporter transmembrane domain-containing protein</fullName>
    </recommendedName>
</protein>
<evidence type="ECO:0000313" key="11">
    <source>
        <dbReference type="Proteomes" id="UP000429607"/>
    </source>
</evidence>
<sequence length="182" mass="20475">MAIFLTLLFGLIFVDADYASYSGLNSGVGMVFVAALFQGMMTFQSVLPLVCVERASFYRERASQTYNALWYFLGSTLAELPYCFFSGALFTVVYYPFVGFSGFGKGVLFWLAISLTILMQVYMGMMFAYALPSEEVAGFDSNTCDQDARNHKLRLQVDRQTCRLRDRSTRTINNNIAVFTAN</sequence>
<keyword evidence="7" id="KW-0732">Signal</keyword>
<evidence type="ECO:0000313" key="9">
    <source>
        <dbReference type="EMBL" id="KAE9008742.1"/>
    </source>
</evidence>
<name>A0A6A3KNR5_9STRA</name>
<feature type="transmembrane region" description="Helical" evidence="6">
    <location>
        <begin position="26"/>
        <end position="47"/>
    </location>
</feature>
<evidence type="ECO:0000256" key="1">
    <source>
        <dbReference type="ARBA" id="ARBA00004141"/>
    </source>
</evidence>
<accession>A0A6A3KNR5</accession>
<dbReference type="PANTHER" id="PTHR19241">
    <property type="entry name" value="ATP-BINDING CASSETTE TRANSPORTER"/>
    <property type="match status" value="1"/>
</dbReference>
<dbReference type="InterPro" id="IPR013525">
    <property type="entry name" value="ABC2_TM"/>
</dbReference>
<evidence type="ECO:0000259" key="8">
    <source>
        <dbReference type="Pfam" id="PF01061"/>
    </source>
</evidence>
<comment type="caution">
    <text evidence="9">The sequence shown here is derived from an EMBL/GenBank/DDBJ whole genome shotgun (WGS) entry which is preliminary data.</text>
</comment>
<evidence type="ECO:0000256" key="3">
    <source>
        <dbReference type="ARBA" id="ARBA00022692"/>
    </source>
</evidence>
<evidence type="ECO:0000313" key="10">
    <source>
        <dbReference type="EMBL" id="KAE9321819.1"/>
    </source>
</evidence>
<reference evidence="9 11" key="1">
    <citation type="submission" date="2018-09" db="EMBL/GenBank/DDBJ databases">
        <title>Genomic investigation of the strawberry pathogen Phytophthora fragariae indicates pathogenicity is determined by transcriptional variation in three key races.</title>
        <authorList>
            <person name="Adams T.M."/>
            <person name="Armitage A.D."/>
            <person name="Sobczyk M.K."/>
            <person name="Bates H.J."/>
            <person name="Dunwell J.M."/>
            <person name="Nellist C.F."/>
            <person name="Harrison R.J."/>
        </authorList>
    </citation>
    <scope>NUCLEOTIDE SEQUENCE [LARGE SCALE GENOMIC DNA]</scope>
    <source>
        <strain evidence="9 11">SCRP249</strain>
        <strain evidence="10 12">SCRP333</strain>
    </source>
</reference>
<dbReference type="EMBL" id="QXFV01001323">
    <property type="protein sequence ID" value="KAE9008742.1"/>
    <property type="molecule type" value="Genomic_DNA"/>
</dbReference>
<dbReference type="Proteomes" id="UP000434957">
    <property type="component" value="Unassembled WGS sequence"/>
</dbReference>
<organism evidence="9 11">
    <name type="scientific">Phytophthora rubi</name>
    <dbReference type="NCBI Taxonomy" id="129364"/>
    <lineage>
        <taxon>Eukaryota</taxon>
        <taxon>Sar</taxon>
        <taxon>Stramenopiles</taxon>
        <taxon>Oomycota</taxon>
        <taxon>Peronosporomycetes</taxon>
        <taxon>Peronosporales</taxon>
        <taxon>Peronosporaceae</taxon>
        <taxon>Phytophthora</taxon>
    </lineage>
</organism>
<dbReference type="AlphaFoldDB" id="A0A6A3KNR5"/>
<dbReference type="EMBL" id="QXFT01001327">
    <property type="protein sequence ID" value="KAE9321819.1"/>
    <property type="molecule type" value="Genomic_DNA"/>
</dbReference>
<dbReference type="GO" id="GO:0016020">
    <property type="term" value="C:membrane"/>
    <property type="evidence" value="ECO:0007669"/>
    <property type="project" value="UniProtKB-SubCell"/>
</dbReference>
<feature type="signal peptide" evidence="7">
    <location>
        <begin position="1"/>
        <end position="16"/>
    </location>
</feature>
<evidence type="ECO:0000256" key="6">
    <source>
        <dbReference type="SAM" id="Phobius"/>
    </source>
</evidence>
<feature type="transmembrane region" description="Helical" evidence="6">
    <location>
        <begin position="68"/>
        <end position="95"/>
    </location>
</feature>
<dbReference type="Pfam" id="PF01061">
    <property type="entry name" value="ABC2_membrane"/>
    <property type="match status" value="1"/>
</dbReference>
<keyword evidence="3 6" id="KW-0812">Transmembrane</keyword>
<comment type="subcellular location">
    <subcellularLocation>
        <location evidence="1">Membrane</location>
        <topology evidence="1">Multi-pass membrane protein</topology>
    </subcellularLocation>
</comment>
<proteinExistence type="predicted"/>
<feature type="chain" id="PRO_5033521841" description="ABC-2 type transporter transmembrane domain-containing protein" evidence="7">
    <location>
        <begin position="17"/>
        <end position="182"/>
    </location>
</feature>
<keyword evidence="12" id="KW-1185">Reference proteome</keyword>
<evidence type="ECO:0000256" key="7">
    <source>
        <dbReference type="SAM" id="SignalP"/>
    </source>
</evidence>
<keyword evidence="2" id="KW-0813">Transport</keyword>
<evidence type="ECO:0000256" key="5">
    <source>
        <dbReference type="ARBA" id="ARBA00023136"/>
    </source>
</evidence>
<keyword evidence="4 6" id="KW-1133">Transmembrane helix</keyword>